<name>A0A2A6C2H4_PRIPA</name>
<reference evidence="1" key="2">
    <citation type="submission" date="2022-06" db="UniProtKB">
        <authorList>
            <consortium name="EnsemblMetazoa"/>
        </authorList>
    </citation>
    <scope>IDENTIFICATION</scope>
    <source>
        <strain evidence="1">PS312</strain>
    </source>
</reference>
<dbReference type="Proteomes" id="UP000005239">
    <property type="component" value="Unassembled WGS sequence"/>
</dbReference>
<dbReference type="EnsemblMetazoa" id="PPA30232.1">
    <property type="protein sequence ID" value="PPA30232.1"/>
    <property type="gene ID" value="WBGene00203100"/>
</dbReference>
<reference evidence="2" key="1">
    <citation type="journal article" date="2008" name="Nat. Genet.">
        <title>The Pristionchus pacificus genome provides a unique perspective on nematode lifestyle and parasitism.</title>
        <authorList>
            <person name="Dieterich C."/>
            <person name="Clifton S.W."/>
            <person name="Schuster L.N."/>
            <person name="Chinwalla A."/>
            <person name="Delehaunty K."/>
            <person name="Dinkelacker I."/>
            <person name="Fulton L."/>
            <person name="Fulton R."/>
            <person name="Godfrey J."/>
            <person name="Minx P."/>
            <person name="Mitreva M."/>
            <person name="Roeseler W."/>
            <person name="Tian H."/>
            <person name="Witte H."/>
            <person name="Yang S.P."/>
            <person name="Wilson R.K."/>
            <person name="Sommer R.J."/>
        </authorList>
    </citation>
    <scope>NUCLEOTIDE SEQUENCE [LARGE SCALE GENOMIC DNA]</scope>
    <source>
        <strain evidence="2">PS312</strain>
    </source>
</reference>
<accession>A0A8R1YKJ8</accession>
<keyword evidence="2" id="KW-1185">Reference proteome</keyword>
<gene>
    <name evidence="1" type="primary">WBGene00203100</name>
</gene>
<protein>
    <submittedName>
        <fullName evidence="1">Uncharacterized protein</fullName>
    </submittedName>
</protein>
<sequence>MEDESAGFTIFNDGFYNEEGKRTEYCYEDYCIVYENAHCFLSRHWEEEKKGEWSLTIVRKSSQKNT</sequence>
<evidence type="ECO:0000313" key="1">
    <source>
        <dbReference type="EnsemblMetazoa" id="PPA30232.1"/>
    </source>
</evidence>
<accession>A0A2A6C2H4</accession>
<dbReference type="AlphaFoldDB" id="A0A2A6C2H4"/>
<organism evidence="1 2">
    <name type="scientific">Pristionchus pacificus</name>
    <name type="common">Parasitic nematode worm</name>
    <dbReference type="NCBI Taxonomy" id="54126"/>
    <lineage>
        <taxon>Eukaryota</taxon>
        <taxon>Metazoa</taxon>
        <taxon>Ecdysozoa</taxon>
        <taxon>Nematoda</taxon>
        <taxon>Chromadorea</taxon>
        <taxon>Rhabditida</taxon>
        <taxon>Rhabditina</taxon>
        <taxon>Diplogasteromorpha</taxon>
        <taxon>Diplogasteroidea</taxon>
        <taxon>Neodiplogasteridae</taxon>
        <taxon>Pristionchus</taxon>
    </lineage>
</organism>
<proteinExistence type="predicted"/>
<evidence type="ECO:0000313" key="2">
    <source>
        <dbReference type="Proteomes" id="UP000005239"/>
    </source>
</evidence>